<organism evidence="1">
    <name type="scientific">Guillardia theta (strain CCMP2712)</name>
    <name type="common">Cryptophyte</name>
    <dbReference type="NCBI Taxonomy" id="905079"/>
    <lineage>
        <taxon>Eukaryota</taxon>
        <taxon>Cryptophyceae</taxon>
        <taxon>Pyrenomonadales</taxon>
        <taxon>Geminigeraceae</taxon>
        <taxon>Guillardia</taxon>
    </lineage>
</organism>
<proteinExistence type="predicted"/>
<reference evidence="2" key="3">
    <citation type="submission" date="2016-03" db="UniProtKB">
        <authorList>
            <consortium name="EnsemblProtists"/>
        </authorList>
    </citation>
    <scope>IDENTIFICATION</scope>
</reference>
<dbReference type="AlphaFoldDB" id="L1K196"/>
<reference evidence="1 3" key="1">
    <citation type="journal article" date="2012" name="Nature">
        <title>Algal genomes reveal evolutionary mosaicism and the fate of nucleomorphs.</title>
        <authorList>
            <consortium name="DOE Joint Genome Institute"/>
            <person name="Curtis B.A."/>
            <person name="Tanifuji G."/>
            <person name="Burki F."/>
            <person name="Gruber A."/>
            <person name="Irimia M."/>
            <person name="Maruyama S."/>
            <person name="Arias M.C."/>
            <person name="Ball S.G."/>
            <person name="Gile G.H."/>
            <person name="Hirakawa Y."/>
            <person name="Hopkins J.F."/>
            <person name="Kuo A."/>
            <person name="Rensing S.A."/>
            <person name="Schmutz J."/>
            <person name="Symeonidi A."/>
            <person name="Elias M."/>
            <person name="Eveleigh R.J."/>
            <person name="Herman E.K."/>
            <person name="Klute M.J."/>
            <person name="Nakayama T."/>
            <person name="Obornik M."/>
            <person name="Reyes-Prieto A."/>
            <person name="Armbrust E.V."/>
            <person name="Aves S.J."/>
            <person name="Beiko R.G."/>
            <person name="Coutinho P."/>
            <person name="Dacks J.B."/>
            <person name="Durnford D.G."/>
            <person name="Fast N.M."/>
            <person name="Green B.R."/>
            <person name="Grisdale C.J."/>
            <person name="Hempel F."/>
            <person name="Henrissat B."/>
            <person name="Hoppner M.P."/>
            <person name="Ishida K."/>
            <person name="Kim E."/>
            <person name="Koreny L."/>
            <person name="Kroth P.G."/>
            <person name="Liu Y."/>
            <person name="Malik S.B."/>
            <person name="Maier U.G."/>
            <person name="McRose D."/>
            <person name="Mock T."/>
            <person name="Neilson J.A."/>
            <person name="Onodera N.T."/>
            <person name="Poole A.M."/>
            <person name="Pritham E.J."/>
            <person name="Richards T.A."/>
            <person name="Rocap G."/>
            <person name="Roy S.W."/>
            <person name="Sarai C."/>
            <person name="Schaack S."/>
            <person name="Shirato S."/>
            <person name="Slamovits C.H."/>
            <person name="Spencer D.F."/>
            <person name="Suzuki S."/>
            <person name="Worden A.Z."/>
            <person name="Zauner S."/>
            <person name="Barry K."/>
            <person name="Bell C."/>
            <person name="Bharti A.K."/>
            <person name="Crow J.A."/>
            <person name="Grimwood J."/>
            <person name="Kramer R."/>
            <person name="Lindquist E."/>
            <person name="Lucas S."/>
            <person name="Salamov A."/>
            <person name="McFadden G.I."/>
            <person name="Lane C.E."/>
            <person name="Keeling P.J."/>
            <person name="Gray M.W."/>
            <person name="Grigoriev I.V."/>
            <person name="Archibald J.M."/>
        </authorList>
    </citation>
    <scope>NUCLEOTIDE SEQUENCE</scope>
    <source>
        <strain evidence="1 3">CCMP2712</strain>
    </source>
</reference>
<gene>
    <name evidence="1" type="ORF">GUITHDRAFT_99844</name>
</gene>
<dbReference type="InterPro" id="IPR029071">
    <property type="entry name" value="Ubiquitin-like_domsf"/>
</dbReference>
<dbReference type="PaxDb" id="55529-EKX54362"/>
<dbReference type="HOGENOM" id="CLU_623259_0_0_1"/>
<name>L1K196_GUITC</name>
<dbReference type="KEGG" id="gtt:GUITHDRAFT_99844"/>
<protein>
    <submittedName>
        <fullName evidence="1 2">Uncharacterized protein</fullName>
    </submittedName>
</protein>
<sequence length="440" mass="49421">MRSKVWGPFLVLTGNNAKRCEVALLILHLFGLLWSVCRFHFGQRSNLSLMRRAVFFIGAGPSKTMYVRGRGSRTTLGMVRNAPGPPAVDYEPVQSLSWLLGSVEYEKTERGTSDSWEKERQVDEVLPCFGVKQEENSPIDFGPYKTDRFTLNKKSWPGQRPQPTPYETITVFVNDLHGEKVPIKCRIADSVESFRLKVWNKMQAQMHLQTLDDDADARFFSAVFNPGNVETKLSIVSDVGLSKQIPGSSHYSKEVRIDGSSVVPDRMLRKPIPCPRKYNPPRRCPEKPSDLDLFIGSVKLEDGQLDLSKTINTGAKPPYLMTYLKDYCVAPGTVFRAEYTQTAAEYKMKNPEMDVSKLGPIPEADTVVTRARDTVLDPDFYISSLEQAPRLIADFFAFPEDEDGPFVGRLTEIGESSASKTFTNHGLSNPQDMTKSIVMV</sequence>
<evidence type="ECO:0000313" key="2">
    <source>
        <dbReference type="EnsemblProtists" id="EKX54362"/>
    </source>
</evidence>
<keyword evidence="3" id="KW-1185">Reference proteome</keyword>
<evidence type="ECO:0000313" key="1">
    <source>
        <dbReference type="EMBL" id="EKX54362.1"/>
    </source>
</evidence>
<evidence type="ECO:0000313" key="3">
    <source>
        <dbReference type="Proteomes" id="UP000011087"/>
    </source>
</evidence>
<dbReference type="EnsemblProtists" id="EKX54362">
    <property type="protein sequence ID" value="EKX54362"/>
    <property type="gene ID" value="GUITHDRAFT_99844"/>
</dbReference>
<accession>L1K196</accession>
<dbReference type="Proteomes" id="UP000011087">
    <property type="component" value="Unassembled WGS sequence"/>
</dbReference>
<dbReference type="SUPFAM" id="SSF54236">
    <property type="entry name" value="Ubiquitin-like"/>
    <property type="match status" value="1"/>
</dbReference>
<dbReference type="GeneID" id="17311079"/>
<dbReference type="EMBL" id="JH992967">
    <property type="protein sequence ID" value="EKX54362.1"/>
    <property type="molecule type" value="Genomic_DNA"/>
</dbReference>
<dbReference type="RefSeq" id="XP_005841342.1">
    <property type="nucleotide sequence ID" value="XM_005841285.1"/>
</dbReference>
<reference evidence="3" key="2">
    <citation type="submission" date="2012-11" db="EMBL/GenBank/DDBJ databases">
        <authorList>
            <person name="Kuo A."/>
            <person name="Curtis B.A."/>
            <person name="Tanifuji G."/>
            <person name="Burki F."/>
            <person name="Gruber A."/>
            <person name="Irimia M."/>
            <person name="Maruyama S."/>
            <person name="Arias M.C."/>
            <person name="Ball S.G."/>
            <person name="Gile G.H."/>
            <person name="Hirakawa Y."/>
            <person name="Hopkins J.F."/>
            <person name="Rensing S.A."/>
            <person name="Schmutz J."/>
            <person name="Symeonidi A."/>
            <person name="Elias M."/>
            <person name="Eveleigh R.J."/>
            <person name="Herman E.K."/>
            <person name="Klute M.J."/>
            <person name="Nakayama T."/>
            <person name="Obornik M."/>
            <person name="Reyes-Prieto A."/>
            <person name="Armbrust E.V."/>
            <person name="Aves S.J."/>
            <person name="Beiko R.G."/>
            <person name="Coutinho P."/>
            <person name="Dacks J.B."/>
            <person name="Durnford D.G."/>
            <person name="Fast N.M."/>
            <person name="Green B.R."/>
            <person name="Grisdale C."/>
            <person name="Hempe F."/>
            <person name="Henrissat B."/>
            <person name="Hoppner M.P."/>
            <person name="Ishida K.-I."/>
            <person name="Kim E."/>
            <person name="Koreny L."/>
            <person name="Kroth P.G."/>
            <person name="Liu Y."/>
            <person name="Malik S.-B."/>
            <person name="Maier U.G."/>
            <person name="McRose D."/>
            <person name="Mock T."/>
            <person name="Neilson J.A."/>
            <person name="Onodera N.T."/>
            <person name="Poole A.M."/>
            <person name="Pritham E.J."/>
            <person name="Richards T.A."/>
            <person name="Rocap G."/>
            <person name="Roy S.W."/>
            <person name="Sarai C."/>
            <person name="Schaack S."/>
            <person name="Shirato S."/>
            <person name="Slamovits C.H."/>
            <person name="Spencer D.F."/>
            <person name="Suzuki S."/>
            <person name="Worden A.Z."/>
            <person name="Zauner S."/>
            <person name="Barry K."/>
            <person name="Bell C."/>
            <person name="Bharti A.K."/>
            <person name="Crow J.A."/>
            <person name="Grimwood J."/>
            <person name="Kramer R."/>
            <person name="Lindquist E."/>
            <person name="Lucas S."/>
            <person name="Salamov A."/>
            <person name="McFadden G.I."/>
            <person name="Lane C.E."/>
            <person name="Keeling P.J."/>
            <person name="Gray M.W."/>
            <person name="Grigoriev I.V."/>
            <person name="Archibald J.M."/>
        </authorList>
    </citation>
    <scope>NUCLEOTIDE SEQUENCE</scope>
    <source>
        <strain evidence="3">CCMP2712</strain>
    </source>
</reference>